<dbReference type="PROSITE" id="PS51986">
    <property type="entry name" value="GS_BETA_GRASP"/>
    <property type="match status" value="1"/>
</dbReference>
<comment type="similarity">
    <text evidence="4 9 10">Belongs to the glutamine synthetase family.</text>
</comment>
<evidence type="ECO:0000256" key="10">
    <source>
        <dbReference type="RuleBase" id="RU000384"/>
    </source>
</evidence>
<feature type="domain" description="GS beta-grasp" evidence="11">
    <location>
        <begin position="18"/>
        <end position="112"/>
    </location>
</feature>
<dbReference type="GO" id="GO:0016020">
    <property type="term" value="C:membrane"/>
    <property type="evidence" value="ECO:0007669"/>
    <property type="project" value="TreeGrafter"/>
</dbReference>
<feature type="domain" description="GS catalytic" evidence="12">
    <location>
        <begin position="119"/>
        <end position="450"/>
    </location>
</feature>
<dbReference type="InterPro" id="IPR036651">
    <property type="entry name" value="Gln_synt_N_sf"/>
</dbReference>
<evidence type="ECO:0000259" key="11">
    <source>
        <dbReference type="PROSITE" id="PS51986"/>
    </source>
</evidence>
<sequence length="450" mass="49679">MSSEVDPVGRLMAELSERQIEYLRFELPDLHGVSRSKTVPVDKVEGYARHGLNFYGGVLGLDTASNVVPGSRLHTERNYADQNLFPDPDSLRVLPWLEHTASVLCLGYWDGGEPQRAAPRWVFSELVKKANALGYDVMLGHEYEYYLLDAQSLDTPARGRMFEGLHIFNTVRNHWAPFLDTLVPTLRAYGIDIVTHNTEYAGSQFETVYGPGMNLAGADKAFAFKNGLKELAHRNGLIASFMAKPFAGMAGSGCHLHLSLWDRKTGRNAFMDAEAAAGFSDLAGHFIEGVLAHGAAMMPLINPTPNCYHRVKPHTFAPSNISWGVQDRSAMVRVKATGDERTHIEMRGGSAASNPYLLASAVLAAGLLGLEAKAPLREQGRETTSEDNPDLTPFPQSLPLALDALEADDDLRVILGEEFVEVFTAVKRFELARFAAHVTDWETNEYLELY</sequence>
<comment type="cofactor">
    <cofactor evidence="1">
        <name>Mg(2+)</name>
        <dbReference type="ChEBI" id="CHEBI:18420"/>
    </cofactor>
</comment>
<dbReference type="GO" id="GO:0005737">
    <property type="term" value="C:cytoplasm"/>
    <property type="evidence" value="ECO:0007669"/>
    <property type="project" value="UniProtKB-SubCell"/>
</dbReference>
<dbReference type="Gene3D" id="3.10.20.70">
    <property type="entry name" value="Glutamine synthetase, N-terminal domain"/>
    <property type="match status" value="1"/>
</dbReference>
<keyword evidence="7" id="KW-0535">Nitrogen fixation</keyword>
<keyword evidence="14" id="KW-1185">Reference proteome</keyword>
<protein>
    <recommendedName>
        <fullName evidence="5">Glutamine synthetase</fullName>
    </recommendedName>
    <alternativeName>
        <fullName evidence="8">Glutamate--ammonia ligase</fullName>
    </alternativeName>
</protein>
<dbReference type="SMART" id="SM01230">
    <property type="entry name" value="Gln-synt_C"/>
    <property type="match status" value="1"/>
</dbReference>
<dbReference type="InterPro" id="IPR027303">
    <property type="entry name" value="Gln_synth_gly_rich_site"/>
</dbReference>
<organism evidence="13 14">
    <name type="scientific">Tistlia consotensis USBA 355</name>
    <dbReference type="NCBI Taxonomy" id="560819"/>
    <lineage>
        <taxon>Bacteria</taxon>
        <taxon>Pseudomonadati</taxon>
        <taxon>Pseudomonadota</taxon>
        <taxon>Alphaproteobacteria</taxon>
        <taxon>Rhodospirillales</taxon>
        <taxon>Rhodovibrionaceae</taxon>
        <taxon>Tistlia</taxon>
    </lineage>
</organism>
<dbReference type="GO" id="GO:0004356">
    <property type="term" value="F:glutamine synthetase activity"/>
    <property type="evidence" value="ECO:0007669"/>
    <property type="project" value="InterPro"/>
</dbReference>
<dbReference type="PANTHER" id="PTHR43407">
    <property type="entry name" value="GLUTAMINE SYNTHETASE"/>
    <property type="match status" value="1"/>
</dbReference>
<dbReference type="InterPro" id="IPR008147">
    <property type="entry name" value="Gln_synt_N"/>
</dbReference>
<evidence type="ECO:0000256" key="6">
    <source>
        <dbReference type="ARBA" id="ARBA00022490"/>
    </source>
</evidence>
<evidence type="ECO:0000313" key="14">
    <source>
        <dbReference type="Proteomes" id="UP000192917"/>
    </source>
</evidence>
<evidence type="ECO:0000256" key="8">
    <source>
        <dbReference type="ARBA" id="ARBA00030668"/>
    </source>
</evidence>
<dbReference type="Pfam" id="PF00120">
    <property type="entry name" value="Gln-synt_C"/>
    <property type="match status" value="1"/>
</dbReference>
<dbReference type="InterPro" id="IPR008146">
    <property type="entry name" value="Gln_synth_cat_dom"/>
</dbReference>
<dbReference type="EMBL" id="FWZX01000016">
    <property type="protein sequence ID" value="SMF45681.1"/>
    <property type="molecule type" value="Genomic_DNA"/>
</dbReference>
<dbReference type="RefSeq" id="WP_085124133.1">
    <property type="nucleotide sequence ID" value="NZ_FWZX01000016.1"/>
</dbReference>
<evidence type="ECO:0000256" key="1">
    <source>
        <dbReference type="ARBA" id="ARBA00001946"/>
    </source>
</evidence>
<dbReference type="InterPro" id="IPR014746">
    <property type="entry name" value="Gln_synth/guanido_kin_cat_dom"/>
</dbReference>
<dbReference type="SUPFAM" id="SSF54368">
    <property type="entry name" value="Glutamine synthetase, N-terminal domain"/>
    <property type="match status" value="1"/>
</dbReference>
<dbReference type="Proteomes" id="UP000192917">
    <property type="component" value="Unassembled WGS sequence"/>
</dbReference>
<dbReference type="STRING" id="560819.SAMN05428998_11629"/>
<dbReference type="PROSITE" id="PS00181">
    <property type="entry name" value="GLNA_ATP"/>
    <property type="match status" value="1"/>
</dbReference>
<dbReference type="PROSITE" id="PS51987">
    <property type="entry name" value="GS_CATALYTIC"/>
    <property type="match status" value="1"/>
</dbReference>
<accession>A0A1Y6CCF9</accession>
<dbReference type="AlphaFoldDB" id="A0A1Y6CCF9"/>
<evidence type="ECO:0000256" key="3">
    <source>
        <dbReference type="ARBA" id="ARBA00004496"/>
    </source>
</evidence>
<evidence type="ECO:0000259" key="12">
    <source>
        <dbReference type="PROSITE" id="PS51987"/>
    </source>
</evidence>
<evidence type="ECO:0000256" key="4">
    <source>
        <dbReference type="ARBA" id="ARBA00009897"/>
    </source>
</evidence>
<dbReference type="SUPFAM" id="SSF55931">
    <property type="entry name" value="Glutamine synthetase/guanido kinase"/>
    <property type="match status" value="1"/>
</dbReference>
<reference evidence="13 14" key="1">
    <citation type="submission" date="2017-04" db="EMBL/GenBank/DDBJ databases">
        <authorList>
            <person name="Afonso C.L."/>
            <person name="Miller P.J."/>
            <person name="Scott M.A."/>
            <person name="Spackman E."/>
            <person name="Goraichik I."/>
            <person name="Dimitrov K.M."/>
            <person name="Suarez D.L."/>
            <person name="Swayne D.E."/>
        </authorList>
    </citation>
    <scope>NUCLEOTIDE SEQUENCE [LARGE SCALE GENOMIC DNA]</scope>
    <source>
        <strain evidence="13 14">USBA 355</strain>
    </source>
</reference>
<evidence type="ECO:0000256" key="7">
    <source>
        <dbReference type="ARBA" id="ARBA00023231"/>
    </source>
</evidence>
<dbReference type="PANTHER" id="PTHR43407:SF1">
    <property type="entry name" value="LENGSIN"/>
    <property type="match status" value="1"/>
</dbReference>
<comment type="subcellular location">
    <subcellularLocation>
        <location evidence="3">Cytoplasm</location>
    </subcellularLocation>
</comment>
<evidence type="ECO:0000256" key="9">
    <source>
        <dbReference type="PROSITE-ProRule" id="PRU01330"/>
    </source>
</evidence>
<dbReference type="Gene3D" id="3.30.590.10">
    <property type="entry name" value="Glutamine synthetase/guanido kinase, catalytic domain"/>
    <property type="match status" value="1"/>
</dbReference>
<gene>
    <name evidence="13" type="ORF">SAMN05428998_11629</name>
</gene>
<dbReference type="GO" id="GO:0006542">
    <property type="term" value="P:glutamine biosynthetic process"/>
    <property type="evidence" value="ECO:0007669"/>
    <property type="project" value="InterPro"/>
</dbReference>
<name>A0A1Y6CCF9_9PROT</name>
<comment type="function">
    <text evidence="2">Catalyzes the ATP-dependent biosynthesis of glutamine from glutamate and ammonia.</text>
</comment>
<proteinExistence type="inferred from homology"/>
<evidence type="ECO:0000256" key="5">
    <source>
        <dbReference type="ARBA" id="ARBA00021364"/>
    </source>
</evidence>
<evidence type="ECO:0000313" key="13">
    <source>
        <dbReference type="EMBL" id="SMF45681.1"/>
    </source>
</evidence>
<keyword evidence="6" id="KW-0963">Cytoplasm</keyword>
<evidence type="ECO:0000256" key="2">
    <source>
        <dbReference type="ARBA" id="ARBA00003117"/>
    </source>
</evidence>